<evidence type="ECO:0000256" key="1">
    <source>
        <dbReference type="ARBA" id="ARBA00007074"/>
    </source>
</evidence>
<dbReference type="EMBL" id="CP124685">
    <property type="protein sequence ID" value="WGX76131.1"/>
    <property type="molecule type" value="Genomic_DNA"/>
</dbReference>
<keyword evidence="2" id="KW-0645">Protease</keyword>
<evidence type="ECO:0000256" key="4">
    <source>
        <dbReference type="ARBA" id="ARBA00022807"/>
    </source>
</evidence>
<dbReference type="PROSITE" id="PS51935">
    <property type="entry name" value="NLPC_P60"/>
    <property type="match status" value="1"/>
</dbReference>
<dbReference type="InterPro" id="IPR038765">
    <property type="entry name" value="Papain-like_cys_pep_sf"/>
</dbReference>
<dbReference type="PANTHER" id="PTHR47053:SF1">
    <property type="entry name" value="MUREIN DD-ENDOPEPTIDASE MEPH-RELATED"/>
    <property type="match status" value="1"/>
</dbReference>
<dbReference type="InterPro" id="IPR025282">
    <property type="entry name" value="DUF4214"/>
</dbReference>
<feature type="domain" description="NlpC/P60" evidence="5">
    <location>
        <begin position="433"/>
        <end position="558"/>
    </location>
</feature>
<name>A0ABY8R5K7_PARBF</name>
<dbReference type="Pfam" id="PF13946">
    <property type="entry name" value="DUF4214"/>
    <property type="match status" value="3"/>
</dbReference>
<evidence type="ECO:0000313" key="7">
    <source>
        <dbReference type="Proteomes" id="UP001239169"/>
    </source>
</evidence>
<evidence type="ECO:0000256" key="3">
    <source>
        <dbReference type="ARBA" id="ARBA00022801"/>
    </source>
</evidence>
<dbReference type="Gene3D" id="3.90.1720.10">
    <property type="entry name" value="endopeptidase domain like (from Nostoc punctiforme)"/>
    <property type="match status" value="1"/>
</dbReference>
<dbReference type="Gene3D" id="1.10.3130.20">
    <property type="entry name" value="Phycobilisome linker domain"/>
    <property type="match status" value="3"/>
</dbReference>
<protein>
    <submittedName>
        <fullName evidence="6">DUF4214 domain-containing protein</fullName>
    </submittedName>
</protein>
<dbReference type="Pfam" id="PF00877">
    <property type="entry name" value="NLPC_P60"/>
    <property type="match status" value="1"/>
</dbReference>
<dbReference type="InterPro" id="IPR000064">
    <property type="entry name" value="NLP_P60_dom"/>
</dbReference>
<dbReference type="InterPro" id="IPR051202">
    <property type="entry name" value="Peptidase_C40"/>
</dbReference>
<dbReference type="PANTHER" id="PTHR47053">
    <property type="entry name" value="MUREIN DD-ENDOPEPTIDASE MEPH-RELATED"/>
    <property type="match status" value="1"/>
</dbReference>
<proteinExistence type="inferred from homology"/>
<evidence type="ECO:0000313" key="6">
    <source>
        <dbReference type="EMBL" id="WGX76131.1"/>
    </source>
</evidence>
<keyword evidence="7" id="KW-1185">Reference proteome</keyword>
<dbReference type="SUPFAM" id="SSF54001">
    <property type="entry name" value="Cysteine proteinases"/>
    <property type="match status" value="1"/>
</dbReference>
<evidence type="ECO:0000259" key="5">
    <source>
        <dbReference type="PROSITE" id="PS51935"/>
    </source>
</evidence>
<accession>A0ABY8R5K7</accession>
<organism evidence="6 7">
    <name type="scientific">Paraclostridium bifermentans</name>
    <name type="common">Clostridium bifermentans</name>
    <dbReference type="NCBI Taxonomy" id="1490"/>
    <lineage>
        <taxon>Bacteria</taxon>
        <taxon>Bacillati</taxon>
        <taxon>Bacillota</taxon>
        <taxon>Clostridia</taxon>
        <taxon>Peptostreptococcales</taxon>
        <taxon>Peptostreptococcaceae</taxon>
        <taxon>Paraclostridium</taxon>
    </lineage>
</organism>
<dbReference type="Proteomes" id="UP001239169">
    <property type="component" value="Chromosome"/>
</dbReference>
<keyword evidence="4" id="KW-0788">Thiol protease</keyword>
<evidence type="ECO:0000256" key="2">
    <source>
        <dbReference type="ARBA" id="ARBA00022670"/>
    </source>
</evidence>
<keyword evidence="3" id="KW-0378">Hydrolase</keyword>
<comment type="similarity">
    <text evidence="1">Belongs to the peptidase C40 family.</text>
</comment>
<sequence length="560" mass="64206">MKKITISLMIALNLCSMNFIDINAETKDMKNVKKYEQDQTQEQNYIRSEASTDIKENCKIIIRQIYKGFYGREVDNDGLEYWANEIASGKRSVADILEQFINGDEFKNKNYNNQEYVKSLYIGLQGREPDKSGLDYWTDLLNLGQSRKFVLYSVFNSDEFQNKLNLMEIKNKGQINIDLNDKKGSVKDLVNQFYKGLYGREGDNEGLEYWANQILDGKKSIAEILLTFTNSDEFKSKNYNNEEYIKSLYNALFKRNPDSDGLNYWSNMLNDGNSRKFVLAENMNSGEFQETLNNIGIKNKGTIEIDLNDKKREVKGLINQFYKGFYGREGDNEGLEYWANQILDGKKSVAEILLTFINSDEFKGKNYNNEEYVKSLYNALFKRNPDSNGLNYWTSRLNDGNSRKFVLAENMNSGEFQETLNNIGIKNKGTIEINSAEPIISFAKQQLGKPYVWDTAGPNSFDCSGFIYYVFSHNGYNISRTSVAGYWGNSNIQKISIPKPGDLIFFKGTYGGANHPSHIGIVINNHQFIQASSTKGVCITDINNSYWKQHFLGYGKIIQD</sequence>
<dbReference type="InterPro" id="IPR038255">
    <property type="entry name" value="PBS_linker_sf"/>
</dbReference>
<gene>
    <name evidence="6" type="ORF">QJS64_01430</name>
</gene>
<reference evidence="6 7" key="1">
    <citation type="submission" date="2023-04" db="EMBL/GenBank/DDBJ databases">
        <title>Bacteria Genome Submission.</title>
        <authorList>
            <person name="Isaac P."/>
        </authorList>
    </citation>
    <scope>NUCLEOTIDE SEQUENCE [LARGE SCALE GENOMIC DNA]</scope>
    <source>
        <strain evidence="6 7">SampleS7P1</strain>
    </source>
</reference>